<evidence type="ECO:0000256" key="6">
    <source>
        <dbReference type="ARBA" id="ARBA00023136"/>
    </source>
</evidence>
<evidence type="ECO:0000256" key="7">
    <source>
        <dbReference type="ARBA" id="ARBA00038076"/>
    </source>
</evidence>
<gene>
    <name evidence="11" type="ORF">FOH10_19830</name>
</gene>
<dbReference type="AlphaFoldDB" id="A0A516NP06"/>
<evidence type="ECO:0000256" key="8">
    <source>
        <dbReference type="SAM" id="Phobius"/>
    </source>
</evidence>
<evidence type="ECO:0000256" key="4">
    <source>
        <dbReference type="ARBA" id="ARBA00022692"/>
    </source>
</evidence>
<comment type="subcellular location">
    <subcellularLocation>
        <location evidence="1">Cell membrane</location>
        <topology evidence="1">Multi-pass membrane protein</topology>
    </subcellularLocation>
</comment>
<organism evidence="11 12">
    <name type="scientific">Nocardia otitidiscaviarum</name>
    <dbReference type="NCBI Taxonomy" id="1823"/>
    <lineage>
        <taxon>Bacteria</taxon>
        <taxon>Bacillati</taxon>
        <taxon>Actinomycetota</taxon>
        <taxon>Actinomycetes</taxon>
        <taxon>Mycobacteriales</taxon>
        <taxon>Nocardiaceae</taxon>
        <taxon>Nocardia</taxon>
    </lineage>
</organism>
<feature type="transmembrane region" description="Helical" evidence="8">
    <location>
        <begin position="290"/>
        <end position="316"/>
    </location>
</feature>
<evidence type="ECO:0000256" key="3">
    <source>
        <dbReference type="ARBA" id="ARBA00022475"/>
    </source>
</evidence>
<dbReference type="EMBL" id="CP041695">
    <property type="protein sequence ID" value="QDP80629.1"/>
    <property type="molecule type" value="Genomic_DNA"/>
</dbReference>
<dbReference type="InterPro" id="IPR003838">
    <property type="entry name" value="ABC3_permease_C"/>
</dbReference>
<keyword evidence="6 8" id="KW-0472">Membrane</keyword>
<dbReference type="RefSeq" id="WP_143981866.1">
    <property type="nucleotide sequence ID" value="NZ_CP041695.1"/>
</dbReference>
<evidence type="ECO:0000256" key="1">
    <source>
        <dbReference type="ARBA" id="ARBA00004651"/>
    </source>
</evidence>
<evidence type="ECO:0000256" key="2">
    <source>
        <dbReference type="ARBA" id="ARBA00022448"/>
    </source>
</evidence>
<dbReference type="Pfam" id="PF02687">
    <property type="entry name" value="FtsX"/>
    <property type="match status" value="1"/>
</dbReference>
<protein>
    <submittedName>
        <fullName evidence="11">ABC transporter permease</fullName>
    </submittedName>
</protein>
<name>A0A516NP06_9NOCA</name>
<keyword evidence="3" id="KW-1003">Cell membrane</keyword>
<evidence type="ECO:0000313" key="12">
    <source>
        <dbReference type="Proteomes" id="UP000317039"/>
    </source>
</evidence>
<dbReference type="PANTHER" id="PTHR43738:SF1">
    <property type="entry name" value="HEMIN TRANSPORT SYSTEM PERMEASE PROTEIN HRTB-RELATED"/>
    <property type="match status" value="1"/>
</dbReference>
<dbReference type="GeneID" id="80334613"/>
<accession>A0A516NP06</accession>
<comment type="similarity">
    <text evidence="7">Belongs to the ABC-4 integral membrane protein family.</text>
</comment>
<dbReference type="PANTHER" id="PTHR43738">
    <property type="entry name" value="ABC TRANSPORTER, MEMBRANE PROTEIN"/>
    <property type="match status" value="1"/>
</dbReference>
<feature type="transmembrane region" description="Helical" evidence="8">
    <location>
        <begin position="16"/>
        <end position="37"/>
    </location>
</feature>
<dbReference type="Proteomes" id="UP000317039">
    <property type="component" value="Chromosome"/>
</dbReference>
<sequence>MIAFAARNLAKERMRLAISVGGVALAVMLIVLLRGLYVSYENKVSGYFERIPAQLWVVQQGTADFFHSYSIVADGEREQIAATPGVTFTYPYLARQVGFTLHGEPALLYLVGFDPTLPVAGPAQLESGSAAPNDSGIIVDQVFAAEHGVHLGDDLVLNGITLRVTGISSGGDMVMFQYAYVTTATARQVLSMPDTDNGILVGLAPDADRAAVIARIEALSPQLSVRDTASVVAANQRVITGSFLPVITVLLIIGFAVGVAVVGLTIYSAVLEKRREYGVLKALGARARQLTVTVAAQALIAALAGYAAGIGLAVAARSAAKRWVPAFVSDIVAADLAWIAAATVAMAVVASLIPLARIARIDPAEVFRS</sequence>
<feature type="domain" description="ABC3 transporter permease C-terminal" evidence="9">
    <location>
        <begin position="249"/>
        <end position="363"/>
    </location>
</feature>
<evidence type="ECO:0000259" key="9">
    <source>
        <dbReference type="Pfam" id="PF02687"/>
    </source>
</evidence>
<keyword evidence="4 8" id="KW-0812">Transmembrane</keyword>
<reference evidence="11 12" key="1">
    <citation type="submission" date="2019-07" db="EMBL/GenBank/DDBJ databases">
        <title>Complete Genome Sequence and Methylome Analysis of Nocardia otitidis-caviarum NEB252.</title>
        <authorList>
            <person name="Fomenkov A."/>
            <person name="Anton B.P."/>
            <person name="Vincze T."/>
            <person name="Roberts R.J."/>
        </authorList>
    </citation>
    <scope>NUCLEOTIDE SEQUENCE [LARGE SCALE GENOMIC DNA]</scope>
    <source>
        <strain evidence="11 12">NEB252</strain>
    </source>
</reference>
<dbReference type="InterPro" id="IPR025857">
    <property type="entry name" value="MacB_PCD"/>
</dbReference>
<feature type="transmembrane region" description="Helical" evidence="8">
    <location>
        <begin position="336"/>
        <end position="359"/>
    </location>
</feature>
<dbReference type="InterPro" id="IPR051125">
    <property type="entry name" value="ABC-4/HrtB_transporter"/>
</dbReference>
<proteinExistence type="inferred from homology"/>
<dbReference type="Pfam" id="PF12704">
    <property type="entry name" value="MacB_PCD"/>
    <property type="match status" value="1"/>
</dbReference>
<keyword evidence="2" id="KW-0813">Transport</keyword>
<feature type="transmembrane region" description="Helical" evidence="8">
    <location>
        <begin position="243"/>
        <end position="270"/>
    </location>
</feature>
<evidence type="ECO:0000259" key="10">
    <source>
        <dbReference type="Pfam" id="PF12704"/>
    </source>
</evidence>
<evidence type="ECO:0000256" key="5">
    <source>
        <dbReference type="ARBA" id="ARBA00022989"/>
    </source>
</evidence>
<evidence type="ECO:0000313" key="11">
    <source>
        <dbReference type="EMBL" id="QDP80629.1"/>
    </source>
</evidence>
<dbReference type="GO" id="GO:0005886">
    <property type="term" value="C:plasma membrane"/>
    <property type="evidence" value="ECO:0007669"/>
    <property type="project" value="UniProtKB-SubCell"/>
</dbReference>
<feature type="domain" description="MacB-like periplasmic core" evidence="10">
    <location>
        <begin position="17"/>
        <end position="219"/>
    </location>
</feature>
<keyword evidence="5 8" id="KW-1133">Transmembrane helix</keyword>
<dbReference type="KEGG" id="nod:FOH10_19830"/>